<feature type="transmembrane region" description="Helical" evidence="3">
    <location>
        <begin position="292"/>
        <end position="316"/>
    </location>
</feature>
<dbReference type="SUPFAM" id="SSF63817">
    <property type="entry name" value="Sortase"/>
    <property type="match status" value="1"/>
</dbReference>
<dbReference type="AlphaFoldDB" id="A0A6J6QES7"/>
<protein>
    <submittedName>
        <fullName evidence="4">Unannotated protein</fullName>
    </submittedName>
</protein>
<dbReference type="EMBL" id="CAEZXR010000135">
    <property type="protein sequence ID" value="CAB4707328.1"/>
    <property type="molecule type" value="Genomic_DNA"/>
</dbReference>
<dbReference type="NCBIfam" id="TIGR01076">
    <property type="entry name" value="sortase_fam"/>
    <property type="match status" value="1"/>
</dbReference>
<dbReference type="InterPro" id="IPR005754">
    <property type="entry name" value="Sortase"/>
</dbReference>
<gene>
    <name evidence="4" type="ORF">UFOPK2579_01250</name>
</gene>
<keyword evidence="3" id="KW-1133">Transmembrane helix</keyword>
<dbReference type="Gene3D" id="2.40.260.10">
    <property type="entry name" value="Sortase"/>
    <property type="match status" value="1"/>
</dbReference>
<reference evidence="4" key="1">
    <citation type="submission" date="2020-05" db="EMBL/GenBank/DDBJ databases">
        <authorList>
            <person name="Chiriac C."/>
            <person name="Salcher M."/>
            <person name="Ghai R."/>
            <person name="Kavagutti S V."/>
        </authorList>
    </citation>
    <scope>NUCLEOTIDE SEQUENCE</scope>
</reference>
<evidence type="ECO:0000313" key="4">
    <source>
        <dbReference type="EMBL" id="CAB4707328.1"/>
    </source>
</evidence>
<sequence length="320" mass="34010">MAAQLTETPSRAEDTPRLDEKKGRWARFVPSRAESTPRIEEKKRRRLGPPELTTATLVVGGLLVVTLLIAAFGAYLFVGSKLQADRHQDILFDELSESLGLAIVPVNGAIPTGTPIGILEIPRLGVEQVFVEGAGSEQTAEGPGLRHDSPLPGQAGVSVLVGRRATFGAPFADLDRLRAGDELLVTTGQGEFTYVVDLVRTSDAPPTEIQQVPSRLTLVTSDPAIAPNRTLSVSAQLDGEALPRSTGTATVASDTPGEGSSSHLLALLLWSQLLLVVAVAVTWAAMRLPGRALWIGAVPVLVAILWNVFQNLAYLLPNTL</sequence>
<dbReference type="GO" id="GO:0016787">
    <property type="term" value="F:hydrolase activity"/>
    <property type="evidence" value="ECO:0007669"/>
    <property type="project" value="UniProtKB-KW"/>
</dbReference>
<evidence type="ECO:0000256" key="2">
    <source>
        <dbReference type="SAM" id="MobiDB-lite"/>
    </source>
</evidence>
<name>A0A6J6QES7_9ZZZZ</name>
<feature type="region of interest" description="Disordered" evidence="2">
    <location>
        <begin position="1"/>
        <end position="47"/>
    </location>
</feature>
<evidence type="ECO:0000256" key="1">
    <source>
        <dbReference type="ARBA" id="ARBA00022801"/>
    </source>
</evidence>
<evidence type="ECO:0000256" key="3">
    <source>
        <dbReference type="SAM" id="Phobius"/>
    </source>
</evidence>
<feature type="transmembrane region" description="Helical" evidence="3">
    <location>
        <begin position="55"/>
        <end position="78"/>
    </location>
</feature>
<feature type="compositionally biased region" description="Basic and acidic residues" evidence="2">
    <location>
        <begin position="10"/>
        <end position="23"/>
    </location>
</feature>
<proteinExistence type="predicted"/>
<organism evidence="4">
    <name type="scientific">freshwater metagenome</name>
    <dbReference type="NCBI Taxonomy" id="449393"/>
    <lineage>
        <taxon>unclassified sequences</taxon>
        <taxon>metagenomes</taxon>
        <taxon>ecological metagenomes</taxon>
    </lineage>
</organism>
<dbReference type="Pfam" id="PF04203">
    <property type="entry name" value="Sortase"/>
    <property type="match status" value="1"/>
</dbReference>
<accession>A0A6J6QES7</accession>
<dbReference type="InterPro" id="IPR023365">
    <property type="entry name" value="Sortase_dom-sf"/>
</dbReference>
<keyword evidence="1" id="KW-0378">Hydrolase</keyword>
<feature type="transmembrane region" description="Helical" evidence="3">
    <location>
        <begin position="264"/>
        <end position="286"/>
    </location>
</feature>
<keyword evidence="3" id="KW-0812">Transmembrane</keyword>
<keyword evidence="3" id="KW-0472">Membrane</keyword>